<name>A0A916DQX5_9BACT</name>
<evidence type="ECO:0000256" key="4">
    <source>
        <dbReference type="PIRSR" id="PIRSR004846-1"/>
    </source>
</evidence>
<dbReference type="SUPFAM" id="SSF53850">
    <property type="entry name" value="Periplasmic binding protein-like II"/>
    <property type="match status" value="1"/>
</dbReference>
<dbReference type="GO" id="GO:0015689">
    <property type="term" value="P:molybdate ion transport"/>
    <property type="evidence" value="ECO:0007669"/>
    <property type="project" value="InterPro"/>
</dbReference>
<keyword evidence="4" id="KW-0500">Molybdenum</keyword>
<feature type="binding site" evidence="4">
    <location>
        <position position="108"/>
    </location>
    <ligand>
        <name>molybdate</name>
        <dbReference type="ChEBI" id="CHEBI:36264"/>
    </ligand>
</feature>
<keyword evidence="7" id="KW-1185">Reference proteome</keyword>
<dbReference type="PIRSF" id="PIRSF004846">
    <property type="entry name" value="ModA"/>
    <property type="match status" value="1"/>
</dbReference>
<gene>
    <name evidence="6" type="ORF">AsAng_0005860</name>
</gene>
<evidence type="ECO:0000256" key="3">
    <source>
        <dbReference type="ARBA" id="ARBA00022729"/>
    </source>
</evidence>
<organism evidence="6 7">
    <name type="scientific">Aureispira anguillae</name>
    <dbReference type="NCBI Taxonomy" id="2864201"/>
    <lineage>
        <taxon>Bacteria</taxon>
        <taxon>Pseudomonadati</taxon>
        <taxon>Bacteroidota</taxon>
        <taxon>Saprospiria</taxon>
        <taxon>Saprospirales</taxon>
        <taxon>Saprospiraceae</taxon>
        <taxon>Aureispira</taxon>
    </lineage>
</organism>
<proteinExistence type="inferred from homology"/>
<dbReference type="PANTHER" id="PTHR30632:SF14">
    <property type="entry name" value="TUNGSTATE_MOLYBDATE_CHROMATE-BINDING PROTEIN MODA"/>
    <property type="match status" value="1"/>
</dbReference>
<dbReference type="NCBIfam" id="TIGR01256">
    <property type="entry name" value="modA"/>
    <property type="match status" value="1"/>
</dbReference>
<protein>
    <submittedName>
        <fullName evidence="6">Molybdate ABC transporter substrate-binding protein</fullName>
    </submittedName>
</protein>
<dbReference type="CDD" id="cd13539">
    <property type="entry name" value="PBP2_AvModA"/>
    <property type="match status" value="1"/>
</dbReference>
<keyword evidence="5" id="KW-0472">Membrane</keyword>
<dbReference type="Pfam" id="PF13531">
    <property type="entry name" value="SBP_bac_11"/>
    <property type="match status" value="1"/>
</dbReference>
<feature type="transmembrane region" description="Helical" evidence="5">
    <location>
        <begin position="46"/>
        <end position="64"/>
    </location>
</feature>
<dbReference type="GO" id="GO:0046872">
    <property type="term" value="F:metal ion binding"/>
    <property type="evidence" value="ECO:0007669"/>
    <property type="project" value="UniProtKB-KW"/>
</dbReference>
<evidence type="ECO:0000313" key="6">
    <source>
        <dbReference type="EMBL" id="BDS09881.1"/>
    </source>
</evidence>
<dbReference type="InterPro" id="IPR044084">
    <property type="entry name" value="AvModA-like_subst-bd"/>
</dbReference>
<dbReference type="KEGG" id="aup:AsAng_0005860"/>
<keyword evidence="3" id="KW-0732">Signal</keyword>
<evidence type="ECO:0000313" key="7">
    <source>
        <dbReference type="Proteomes" id="UP001060919"/>
    </source>
</evidence>
<sequence>MKQKWYVVSRWISLMMNRLSVFFHANCVKNSRFSPCRLKQYRSNNGMPIGVIYLVVLYVTILMGCSSTPKSNKIIVAAAASTQYVLDELIELYQKDQAVRIESIISSSGKLTAQIEQGAPVDIFISADTTYPNYLAQKGLGVEQPVVYASGKLIVWTYADLNLSGGLNILTDPSIQKITIADPKTAPYGLLSQQILNDKKIYNSIQSKLVLGESVGQVNQYITTQAVTLGLTAKSVVMAPNLKQKGHFWEIPNYALEQSMLLIKRENPSGVALNFYQFLQSKAAKLIFEKHGYAVQPN</sequence>
<dbReference type="AlphaFoldDB" id="A0A916DQX5"/>
<feature type="binding site" evidence="4">
    <location>
        <position position="215"/>
    </location>
    <ligand>
        <name>molybdate</name>
        <dbReference type="ChEBI" id="CHEBI:36264"/>
    </ligand>
</feature>
<evidence type="ECO:0000256" key="2">
    <source>
        <dbReference type="ARBA" id="ARBA00022723"/>
    </source>
</evidence>
<accession>A0A916DQX5</accession>
<reference evidence="6" key="1">
    <citation type="submission" date="2022-09" db="EMBL/GenBank/DDBJ databases">
        <title>Aureispira anguillicida sp. nov., isolated from Leptocephalus of Japanese eel Anguilla japonica.</title>
        <authorList>
            <person name="Yuasa K."/>
            <person name="Mekata T."/>
            <person name="Ikunari K."/>
        </authorList>
    </citation>
    <scope>NUCLEOTIDE SEQUENCE</scope>
    <source>
        <strain evidence="6">EL160426</strain>
    </source>
</reference>
<keyword evidence="2 4" id="KW-0479">Metal-binding</keyword>
<dbReference type="Gene3D" id="3.40.190.10">
    <property type="entry name" value="Periplasmic binding protein-like II"/>
    <property type="match status" value="2"/>
</dbReference>
<keyword evidence="5" id="KW-0812">Transmembrane</keyword>
<feature type="binding site" evidence="4">
    <location>
        <position position="81"/>
    </location>
    <ligand>
        <name>molybdate</name>
        <dbReference type="ChEBI" id="CHEBI:36264"/>
    </ligand>
</feature>
<dbReference type="EMBL" id="AP026867">
    <property type="protein sequence ID" value="BDS09881.1"/>
    <property type="molecule type" value="Genomic_DNA"/>
</dbReference>
<dbReference type="InterPro" id="IPR050682">
    <property type="entry name" value="ModA/WtpA"/>
</dbReference>
<evidence type="ECO:0000256" key="5">
    <source>
        <dbReference type="SAM" id="Phobius"/>
    </source>
</evidence>
<evidence type="ECO:0000256" key="1">
    <source>
        <dbReference type="ARBA" id="ARBA00009175"/>
    </source>
</evidence>
<dbReference type="Proteomes" id="UP001060919">
    <property type="component" value="Chromosome"/>
</dbReference>
<comment type="similarity">
    <text evidence="1">Belongs to the bacterial solute-binding protein ModA family.</text>
</comment>
<keyword evidence="5" id="KW-1133">Transmembrane helix</keyword>
<dbReference type="InterPro" id="IPR005950">
    <property type="entry name" value="ModA"/>
</dbReference>
<dbReference type="GO" id="GO:0030973">
    <property type="term" value="F:molybdate ion binding"/>
    <property type="evidence" value="ECO:0007669"/>
    <property type="project" value="InterPro"/>
</dbReference>
<dbReference type="PANTHER" id="PTHR30632">
    <property type="entry name" value="MOLYBDATE-BINDING PERIPLASMIC PROTEIN"/>
    <property type="match status" value="1"/>
</dbReference>